<organism evidence="2">
    <name type="scientific">Arundo donax</name>
    <name type="common">Giant reed</name>
    <name type="synonym">Donax arundinaceus</name>
    <dbReference type="NCBI Taxonomy" id="35708"/>
    <lineage>
        <taxon>Eukaryota</taxon>
        <taxon>Viridiplantae</taxon>
        <taxon>Streptophyta</taxon>
        <taxon>Embryophyta</taxon>
        <taxon>Tracheophyta</taxon>
        <taxon>Spermatophyta</taxon>
        <taxon>Magnoliopsida</taxon>
        <taxon>Liliopsida</taxon>
        <taxon>Poales</taxon>
        <taxon>Poaceae</taxon>
        <taxon>PACMAD clade</taxon>
        <taxon>Arundinoideae</taxon>
        <taxon>Arundineae</taxon>
        <taxon>Arundo</taxon>
    </lineage>
</organism>
<dbReference type="AlphaFoldDB" id="A0A0A9H4Y1"/>
<keyword evidence="1" id="KW-0812">Transmembrane</keyword>
<keyword evidence="1" id="KW-0472">Membrane</keyword>
<proteinExistence type="predicted"/>
<evidence type="ECO:0000313" key="2">
    <source>
        <dbReference type="EMBL" id="JAE31807.1"/>
    </source>
</evidence>
<accession>A0A0A9H4Y1</accession>
<reference evidence="2" key="1">
    <citation type="submission" date="2014-09" db="EMBL/GenBank/DDBJ databases">
        <authorList>
            <person name="Magalhaes I.L.F."/>
            <person name="Oliveira U."/>
            <person name="Santos F.R."/>
            <person name="Vidigal T.H.D.A."/>
            <person name="Brescovit A.D."/>
            <person name="Santos A.J."/>
        </authorList>
    </citation>
    <scope>NUCLEOTIDE SEQUENCE</scope>
    <source>
        <tissue evidence="2">Shoot tissue taken approximately 20 cm above the soil surface</tissue>
    </source>
</reference>
<protein>
    <submittedName>
        <fullName evidence="2">Uncharacterized protein</fullName>
    </submittedName>
</protein>
<name>A0A0A9H4Y1_ARUDO</name>
<reference evidence="2" key="2">
    <citation type="journal article" date="2015" name="Data Brief">
        <title>Shoot transcriptome of the giant reed, Arundo donax.</title>
        <authorList>
            <person name="Barrero R.A."/>
            <person name="Guerrero F.D."/>
            <person name="Moolhuijzen P."/>
            <person name="Goolsby J.A."/>
            <person name="Tidwell J."/>
            <person name="Bellgard S.E."/>
            <person name="Bellgard M.I."/>
        </authorList>
    </citation>
    <scope>NUCLEOTIDE SEQUENCE</scope>
    <source>
        <tissue evidence="2">Shoot tissue taken approximately 20 cm above the soil surface</tissue>
    </source>
</reference>
<sequence length="41" mass="4638">MRELAGEGVRVRRVRPRRRGRWLGMVHGFGGGLGWTMRSSG</sequence>
<feature type="transmembrane region" description="Helical" evidence="1">
    <location>
        <begin position="20"/>
        <end position="37"/>
    </location>
</feature>
<dbReference type="EMBL" id="GBRH01166089">
    <property type="protein sequence ID" value="JAE31807.1"/>
    <property type="molecule type" value="Transcribed_RNA"/>
</dbReference>
<keyword evidence="1" id="KW-1133">Transmembrane helix</keyword>
<evidence type="ECO:0000256" key="1">
    <source>
        <dbReference type="SAM" id="Phobius"/>
    </source>
</evidence>